<sequence>MMYTINRFRPRAARHWSILGLVVISSISVLAFSEANAAEPDDYRWSAAPSEAQLNALTIRDAILRAFSRNPQIAQAAAQIEVGQANLSAAESAWFPQVSLQGGAGRSHQTDSAGSLNNNGSVGMNLQQLLYDFGKTSGSIDEQNNLTAAYTYQMYSTMNAVGQQTLQNYLQVKRYQELAQASMRNLLSLQKVRDMAQMRADAGLSSQSDVLQASSRIAAMNATYEQYQSQVRSSQAALAALTGAISDNLPDVPQSLLKQEMKQTLSYQQNNAVRSAQAKQQAAAQRVEQAKAQRWPTVSVQAGRTRYSYNTGNYWDDQIQLVVNAPIYQGGALNAKIDAAEGERRAAQAEVEANKLDINQKAATAYADMYGAGQRQMAGKAQQTSAEQTRGVYQDEYKLSKRSLNDLLSVEQDVMQADVAEIGARYDAWDAAVRYAGAADNLLDMLGIVRHKAEDDALPAL</sequence>
<keyword evidence="7" id="KW-0998">Cell outer membrane</keyword>
<dbReference type="GO" id="GO:1990281">
    <property type="term" value="C:efflux pump complex"/>
    <property type="evidence" value="ECO:0007669"/>
    <property type="project" value="TreeGrafter"/>
</dbReference>
<dbReference type="GO" id="GO:0009279">
    <property type="term" value="C:cell outer membrane"/>
    <property type="evidence" value="ECO:0007669"/>
    <property type="project" value="UniProtKB-SubCell"/>
</dbReference>
<dbReference type="Proteomes" id="UP000249005">
    <property type="component" value="Chromosome 1"/>
</dbReference>
<evidence type="ECO:0000256" key="3">
    <source>
        <dbReference type="ARBA" id="ARBA00022448"/>
    </source>
</evidence>
<name>A0A2X4UXZ9_9GAMM</name>
<protein>
    <submittedName>
        <fullName evidence="8">Outer membrane efflux protein BepC</fullName>
    </submittedName>
</protein>
<reference evidence="8 9" key="1">
    <citation type="submission" date="2018-06" db="EMBL/GenBank/DDBJ databases">
        <authorList>
            <consortium name="Pathogen Informatics"/>
            <person name="Doyle S."/>
        </authorList>
    </citation>
    <scope>NUCLEOTIDE SEQUENCE [LARGE SCALE GENOMIC DNA]</scope>
    <source>
        <strain evidence="8 9">NCTC12151</strain>
    </source>
</reference>
<dbReference type="KEGG" id="lri:NCTC12151_01700"/>
<dbReference type="Gene3D" id="1.20.1600.10">
    <property type="entry name" value="Outer membrane efflux proteins (OEP)"/>
    <property type="match status" value="1"/>
</dbReference>
<evidence type="ECO:0000256" key="1">
    <source>
        <dbReference type="ARBA" id="ARBA00004442"/>
    </source>
</evidence>
<dbReference type="GO" id="GO:0015562">
    <property type="term" value="F:efflux transmembrane transporter activity"/>
    <property type="evidence" value="ECO:0007669"/>
    <property type="project" value="InterPro"/>
</dbReference>
<keyword evidence="4" id="KW-1134">Transmembrane beta strand</keyword>
<evidence type="ECO:0000256" key="7">
    <source>
        <dbReference type="ARBA" id="ARBA00023237"/>
    </source>
</evidence>
<evidence type="ECO:0000256" key="2">
    <source>
        <dbReference type="ARBA" id="ARBA00007613"/>
    </source>
</evidence>
<dbReference type="InterPro" id="IPR010130">
    <property type="entry name" value="T1SS_OMP_TolC"/>
</dbReference>
<dbReference type="PANTHER" id="PTHR30026:SF22">
    <property type="entry name" value="OUTER MEMBRANE EFFLUX PROTEIN"/>
    <property type="match status" value="1"/>
</dbReference>
<dbReference type="NCBIfam" id="TIGR01844">
    <property type="entry name" value="type_I_sec_TolC"/>
    <property type="match status" value="1"/>
</dbReference>
<dbReference type="SUPFAM" id="SSF56954">
    <property type="entry name" value="Outer membrane efflux proteins (OEP)"/>
    <property type="match status" value="1"/>
</dbReference>
<dbReference type="PANTHER" id="PTHR30026">
    <property type="entry name" value="OUTER MEMBRANE PROTEIN TOLC"/>
    <property type="match status" value="1"/>
</dbReference>
<dbReference type="InterPro" id="IPR051906">
    <property type="entry name" value="TolC-like"/>
</dbReference>
<dbReference type="EMBL" id="LS483470">
    <property type="protein sequence ID" value="SQI40658.1"/>
    <property type="molecule type" value="Genomic_DNA"/>
</dbReference>
<proteinExistence type="inferred from homology"/>
<dbReference type="GO" id="GO:0015288">
    <property type="term" value="F:porin activity"/>
    <property type="evidence" value="ECO:0007669"/>
    <property type="project" value="TreeGrafter"/>
</dbReference>
<keyword evidence="5" id="KW-0812">Transmembrane</keyword>
<evidence type="ECO:0000313" key="9">
    <source>
        <dbReference type="Proteomes" id="UP000249005"/>
    </source>
</evidence>
<keyword evidence="3" id="KW-0813">Transport</keyword>
<evidence type="ECO:0000256" key="4">
    <source>
        <dbReference type="ARBA" id="ARBA00022452"/>
    </source>
</evidence>
<dbReference type="AlphaFoldDB" id="A0A2X4UXZ9"/>
<evidence type="ECO:0000313" key="8">
    <source>
        <dbReference type="EMBL" id="SQI40658.1"/>
    </source>
</evidence>
<dbReference type="RefSeq" id="WP_232054880.1">
    <property type="nucleotide sequence ID" value="NZ_LR698987.1"/>
</dbReference>
<comment type="similarity">
    <text evidence="2">Belongs to the outer membrane factor (OMF) (TC 1.B.17) family.</text>
</comment>
<evidence type="ECO:0000256" key="6">
    <source>
        <dbReference type="ARBA" id="ARBA00023136"/>
    </source>
</evidence>
<evidence type="ECO:0000256" key="5">
    <source>
        <dbReference type="ARBA" id="ARBA00022692"/>
    </source>
</evidence>
<keyword evidence="9" id="KW-1185">Reference proteome</keyword>
<comment type="subcellular location">
    <subcellularLocation>
        <location evidence="1">Cell outer membrane</location>
    </subcellularLocation>
</comment>
<dbReference type="InterPro" id="IPR003423">
    <property type="entry name" value="OMP_efflux"/>
</dbReference>
<dbReference type="Pfam" id="PF02321">
    <property type="entry name" value="OEP"/>
    <property type="match status" value="2"/>
</dbReference>
<accession>A0A2X4UXZ9</accession>
<organism evidence="8 9">
    <name type="scientific">Leminorella richardii</name>
    <dbReference type="NCBI Taxonomy" id="158841"/>
    <lineage>
        <taxon>Bacteria</taxon>
        <taxon>Pseudomonadati</taxon>
        <taxon>Pseudomonadota</taxon>
        <taxon>Gammaproteobacteria</taxon>
        <taxon>Enterobacterales</taxon>
        <taxon>Budviciaceae</taxon>
        <taxon>Leminorella</taxon>
    </lineage>
</organism>
<gene>
    <name evidence="8" type="primary">bepC_1</name>
    <name evidence="8" type="ORF">NCTC12151_01700</name>
</gene>
<keyword evidence="6" id="KW-0472">Membrane</keyword>